<dbReference type="GO" id="GO:0008237">
    <property type="term" value="F:metallopeptidase activity"/>
    <property type="evidence" value="ECO:0007669"/>
    <property type="project" value="UniProtKB-KW"/>
</dbReference>
<dbReference type="NCBIfam" id="TIGR03883">
    <property type="entry name" value="DUF2342_F420"/>
    <property type="match status" value="1"/>
</dbReference>
<name>A0ABN2T085_9ACTN</name>
<proteinExistence type="predicted"/>
<dbReference type="InterPro" id="IPR018766">
    <property type="entry name" value="Zinicin_2"/>
</dbReference>
<gene>
    <name evidence="2" type="ORF">GCM10009799_21180</name>
</gene>
<keyword evidence="2" id="KW-0378">Hydrolase</keyword>
<evidence type="ECO:0000256" key="1">
    <source>
        <dbReference type="SAM" id="MobiDB-lite"/>
    </source>
</evidence>
<dbReference type="PANTHER" id="PTHR39420">
    <property type="match status" value="1"/>
</dbReference>
<keyword evidence="2" id="KW-0482">Metalloprotease</keyword>
<evidence type="ECO:0000313" key="3">
    <source>
        <dbReference type="Proteomes" id="UP001501585"/>
    </source>
</evidence>
<keyword evidence="3" id="KW-1185">Reference proteome</keyword>
<dbReference type="SUPFAM" id="SSF55486">
    <property type="entry name" value="Metalloproteases ('zincins'), catalytic domain"/>
    <property type="match status" value="1"/>
</dbReference>
<dbReference type="Gene3D" id="1.20.150.30">
    <property type="entry name" value="Zincin-like metallopeptidase, N-terminal domain"/>
    <property type="match status" value="1"/>
</dbReference>
<evidence type="ECO:0000313" key="2">
    <source>
        <dbReference type="EMBL" id="GAA1994754.1"/>
    </source>
</evidence>
<organism evidence="2 3">
    <name type="scientific">Nocardiopsis rhodophaea</name>
    <dbReference type="NCBI Taxonomy" id="280238"/>
    <lineage>
        <taxon>Bacteria</taxon>
        <taxon>Bacillati</taxon>
        <taxon>Actinomycetota</taxon>
        <taxon>Actinomycetes</taxon>
        <taxon>Streptosporangiales</taxon>
        <taxon>Nocardiopsidaceae</taxon>
        <taxon>Nocardiopsis</taxon>
    </lineage>
</organism>
<dbReference type="InterPro" id="IPR022454">
    <property type="entry name" value="CHP03883_F420-assoc"/>
</dbReference>
<dbReference type="EMBL" id="BAAAPC010000007">
    <property type="protein sequence ID" value="GAA1994754.1"/>
    <property type="molecule type" value="Genomic_DNA"/>
</dbReference>
<comment type="caution">
    <text evidence="2">The sequence shown here is derived from an EMBL/GenBank/DDBJ whole genome shotgun (WGS) entry which is preliminary data.</text>
</comment>
<dbReference type="PANTHER" id="PTHR39420:SF1">
    <property type="entry name" value="HYDROLASE"/>
    <property type="match status" value="1"/>
</dbReference>
<sequence>MSLIDWDVAVNTGTRLVRPGPQVDLADARQAVAQLRELSVTAQGHVREFTGMQPLEPAGPAVIVDRPGWIKANVEGFRVVLEPMLDRLGAEKLGNNAATSITSAVGSRVTGVQLGAVLSYLAGRVLGQYELFLPPDPDGTAPTGRLTLVAPNVVHTERELDVDPRDFRLWVCLHEETHRTQFTSTPWLREYVQKQMQELLLASNVDAAEFLDRLRAAGEAVAEVVRGGEGNLIEVFQSDEQSEILERITAVMTLAEGHGDYVMDAVGPEVVPSVAQIRRRFQRRREGANRIDKIIRQLLGLDLKMKQYEEGAAFVRTVVTRVGMADFNRVWESPDTLPTMKEIRAPELWINRVVRAGELPVAPEGNGQVTPPERSGEDGESTGEE</sequence>
<dbReference type="InterPro" id="IPR042271">
    <property type="entry name" value="Zinicin_2_N"/>
</dbReference>
<protein>
    <submittedName>
        <fullName evidence="2">Zinc-dependent metalloprotease</fullName>
    </submittedName>
</protein>
<accession>A0ABN2T085</accession>
<feature type="region of interest" description="Disordered" evidence="1">
    <location>
        <begin position="360"/>
        <end position="385"/>
    </location>
</feature>
<dbReference type="Proteomes" id="UP001501585">
    <property type="component" value="Unassembled WGS sequence"/>
</dbReference>
<dbReference type="Pfam" id="PF10103">
    <property type="entry name" value="Zincin_2"/>
    <property type="match status" value="1"/>
</dbReference>
<reference evidence="2 3" key="1">
    <citation type="journal article" date="2019" name="Int. J. Syst. Evol. Microbiol.">
        <title>The Global Catalogue of Microorganisms (GCM) 10K type strain sequencing project: providing services to taxonomists for standard genome sequencing and annotation.</title>
        <authorList>
            <consortium name="The Broad Institute Genomics Platform"/>
            <consortium name="The Broad Institute Genome Sequencing Center for Infectious Disease"/>
            <person name="Wu L."/>
            <person name="Ma J."/>
        </authorList>
    </citation>
    <scope>NUCLEOTIDE SEQUENCE [LARGE SCALE GENOMIC DNA]</scope>
    <source>
        <strain evidence="2 3">JCM 15313</strain>
    </source>
</reference>
<dbReference type="NCBIfam" id="TIGR03624">
    <property type="entry name" value="putative hydrolase"/>
    <property type="match status" value="1"/>
</dbReference>
<keyword evidence="2" id="KW-0645">Protease</keyword>